<dbReference type="OrthoDB" id="9803459at2"/>
<accession>A0A4R2RFR8</accession>
<proteinExistence type="predicted"/>
<evidence type="ECO:0000313" key="1">
    <source>
        <dbReference type="EMBL" id="TCP58471.1"/>
    </source>
</evidence>
<sequence>MSEAQLIGRGARYYPFAHPEDDDLPRDRRKFDLDAENDLRILEQLHYHCSHNPRYIDDIKKALRNVGLIDETARKVTLRVKDSFKDTDFFRRGHVWVNRRIRNARDEIDKLSDYMDDRALDYGAFLSGRVIETGAFDGDRVIDTGAGEQTARTMSLTELGVSTVRFALDGMPFFTFERLQELFPSLRSRSQFITDIDFLGGVTITLRGRERHLMSLSPADRLDVARFALRKVEGTIKATKVDFRGTREFEPYMIRETLTDRTLKIGVQGEQGRPWSESEVPGADAIDLHAEDWHVFDESYGTDQEKHLIRFIHDHKDLLRKRFEEFYLVRNEKMVTIYSFDSGRAFEPDFILFLRERGDDAITTIQVFIEPKGRKLMPDEQWKEDFLAQIGEEFELATLFRGQDYLIRGLPFYNSSSAAAPAFQKSFDALLDT</sequence>
<dbReference type="EMBL" id="SLXU01000025">
    <property type="protein sequence ID" value="TCP58471.1"/>
    <property type="molecule type" value="Genomic_DNA"/>
</dbReference>
<dbReference type="RefSeq" id="WP_132953200.1">
    <property type="nucleotide sequence ID" value="NZ_SLXU01000025.1"/>
</dbReference>
<evidence type="ECO:0000313" key="2">
    <source>
        <dbReference type="Proteomes" id="UP000295050"/>
    </source>
</evidence>
<organism evidence="1 2">
    <name type="scientific">Rhodovulum bhavnagarense</name>
    <dbReference type="NCBI Taxonomy" id="992286"/>
    <lineage>
        <taxon>Bacteria</taxon>
        <taxon>Pseudomonadati</taxon>
        <taxon>Pseudomonadota</taxon>
        <taxon>Alphaproteobacteria</taxon>
        <taxon>Rhodobacterales</taxon>
        <taxon>Paracoccaceae</taxon>
        <taxon>Rhodovulum</taxon>
    </lineage>
</organism>
<keyword evidence="2" id="KW-1185">Reference proteome</keyword>
<name>A0A4R2RFR8_9RHOB</name>
<protein>
    <recommendedName>
        <fullName evidence="3">Type III restriction enzyme</fullName>
    </recommendedName>
</protein>
<dbReference type="AlphaFoldDB" id="A0A4R2RFR8"/>
<evidence type="ECO:0008006" key="3">
    <source>
        <dbReference type="Google" id="ProtNLM"/>
    </source>
</evidence>
<dbReference type="Proteomes" id="UP000295050">
    <property type="component" value="Unassembled WGS sequence"/>
</dbReference>
<gene>
    <name evidence="1" type="ORF">EV663_12518</name>
</gene>
<reference evidence="1 2" key="1">
    <citation type="submission" date="2019-03" db="EMBL/GenBank/DDBJ databases">
        <title>Genomic Encyclopedia of Type Strains, Phase IV (KMG-IV): sequencing the most valuable type-strain genomes for metagenomic binning, comparative biology and taxonomic classification.</title>
        <authorList>
            <person name="Goeker M."/>
        </authorList>
    </citation>
    <scope>NUCLEOTIDE SEQUENCE [LARGE SCALE GENOMIC DNA]</scope>
    <source>
        <strain evidence="1 2">DSM 24766</strain>
    </source>
</reference>
<comment type="caution">
    <text evidence="1">The sequence shown here is derived from an EMBL/GenBank/DDBJ whole genome shotgun (WGS) entry which is preliminary data.</text>
</comment>